<dbReference type="Proteomes" id="UP000095300">
    <property type="component" value="Unassembled WGS sequence"/>
</dbReference>
<keyword evidence="3" id="KW-1185">Reference proteome</keyword>
<accession>A0A1I8PMU5</accession>
<evidence type="ECO:0000256" key="1">
    <source>
        <dbReference type="SAM" id="MobiDB-lite"/>
    </source>
</evidence>
<proteinExistence type="predicted"/>
<evidence type="ECO:0000313" key="3">
    <source>
        <dbReference type="Proteomes" id="UP000095300"/>
    </source>
</evidence>
<feature type="region of interest" description="Disordered" evidence="1">
    <location>
        <begin position="55"/>
        <end position="74"/>
    </location>
</feature>
<sequence length="154" mass="18414">MDDYNHYAEIDVLASNDYYYITNLNHYYEQQHNLKSLRKSTHQCHHNRYYQHYQRRDCDSSSSSSSSPNNRNIFLSNRSTSVFTQCHTQSKLGKSRYYQHQSYQPQPHQQQHNNLVTGHRTGLAAVDLKNTNNILRNTQKRCRRQTVFTFPQRL</sequence>
<dbReference type="VEuPathDB" id="VectorBase:SCAU009537"/>
<reference evidence="2" key="1">
    <citation type="submission" date="2020-05" db="UniProtKB">
        <authorList>
            <consortium name="EnsemblMetazoa"/>
        </authorList>
    </citation>
    <scope>IDENTIFICATION</scope>
    <source>
        <strain evidence="2">USDA</strain>
    </source>
</reference>
<dbReference type="AlphaFoldDB" id="A0A1I8PMU5"/>
<evidence type="ECO:0000313" key="2">
    <source>
        <dbReference type="EnsemblMetazoa" id="SCAU009537-PA"/>
    </source>
</evidence>
<dbReference type="EnsemblMetazoa" id="SCAU009537-RA">
    <property type="protein sequence ID" value="SCAU009537-PA"/>
    <property type="gene ID" value="SCAU009537"/>
</dbReference>
<name>A0A1I8PMU5_STOCA</name>
<protein>
    <submittedName>
        <fullName evidence="2">Uncharacterized protein</fullName>
    </submittedName>
</protein>
<organism evidence="2 3">
    <name type="scientific">Stomoxys calcitrans</name>
    <name type="common">Stable fly</name>
    <name type="synonym">Conops calcitrans</name>
    <dbReference type="NCBI Taxonomy" id="35570"/>
    <lineage>
        <taxon>Eukaryota</taxon>
        <taxon>Metazoa</taxon>
        <taxon>Ecdysozoa</taxon>
        <taxon>Arthropoda</taxon>
        <taxon>Hexapoda</taxon>
        <taxon>Insecta</taxon>
        <taxon>Pterygota</taxon>
        <taxon>Neoptera</taxon>
        <taxon>Endopterygota</taxon>
        <taxon>Diptera</taxon>
        <taxon>Brachycera</taxon>
        <taxon>Muscomorpha</taxon>
        <taxon>Muscoidea</taxon>
        <taxon>Muscidae</taxon>
        <taxon>Stomoxys</taxon>
    </lineage>
</organism>
<gene>
    <name evidence="2" type="primary">106087004</name>
</gene>